<keyword evidence="2" id="KW-0472">Membrane</keyword>
<protein>
    <recommendedName>
        <fullName evidence="5">Cell division protein FtsL</fullName>
    </recommendedName>
</protein>
<evidence type="ECO:0000313" key="3">
    <source>
        <dbReference type="EMBL" id="MBS9337976.1"/>
    </source>
</evidence>
<evidence type="ECO:0008006" key="5">
    <source>
        <dbReference type="Google" id="ProtNLM"/>
    </source>
</evidence>
<evidence type="ECO:0000256" key="2">
    <source>
        <dbReference type="SAM" id="Phobius"/>
    </source>
</evidence>
<gene>
    <name evidence="3" type="ORF">G6R30_05810</name>
</gene>
<keyword evidence="1" id="KW-0175">Coiled coil</keyword>
<organism evidence="3 4">
    <name type="scientific">Fructobacillus parabroussonetiae</name>
    <dbReference type="NCBI Taxonomy" id="2713174"/>
    <lineage>
        <taxon>Bacteria</taxon>
        <taxon>Bacillati</taxon>
        <taxon>Bacillota</taxon>
        <taxon>Bacilli</taxon>
        <taxon>Lactobacillales</taxon>
        <taxon>Lactobacillaceae</taxon>
        <taxon>Fructobacillus</taxon>
    </lineage>
</organism>
<keyword evidence="4" id="KW-1185">Reference proteome</keyword>
<sequence length="84" mass="9684">MSILKQTNRSAFVLVEALLALTIVTLAILMEEETLRAHRFSIEREQRAFDKQMQEKEQALAEWQRVFQQAESSSSHDSVGLPHE</sequence>
<feature type="transmembrane region" description="Helical" evidence="2">
    <location>
        <begin position="12"/>
        <end position="30"/>
    </location>
</feature>
<keyword evidence="2" id="KW-0812">Transmembrane</keyword>
<dbReference type="EMBL" id="JAAMFL010000010">
    <property type="protein sequence ID" value="MBS9337976.1"/>
    <property type="molecule type" value="Genomic_DNA"/>
</dbReference>
<reference evidence="3 4" key="1">
    <citation type="submission" date="2020-02" db="EMBL/GenBank/DDBJ databases">
        <title>Fructobacillus sp. isolated from paper mulberry of Taiwan.</title>
        <authorList>
            <person name="Lin S.-T."/>
        </authorList>
    </citation>
    <scope>NUCLEOTIDE SEQUENCE [LARGE SCALE GENOMIC DNA]</scope>
    <source>
        <strain evidence="3 4">S1-1</strain>
    </source>
</reference>
<name>A0ABS5QXY5_9LACO</name>
<proteinExistence type="predicted"/>
<comment type="caution">
    <text evidence="3">The sequence shown here is derived from an EMBL/GenBank/DDBJ whole genome shotgun (WGS) entry which is preliminary data.</text>
</comment>
<evidence type="ECO:0000256" key="1">
    <source>
        <dbReference type="SAM" id="Coils"/>
    </source>
</evidence>
<accession>A0ABS5QXY5</accession>
<feature type="coiled-coil region" evidence="1">
    <location>
        <begin position="42"/>
        <end position="73"/>
    </location>
</feature>
<keyword evidence="2" id="KW-1133">Transmembrane helix</keyword>
<dbReference type="RefSeq" id="WP_213822478.1">
    <property type="nucleotide sequence ID" value="NZ_JAAMFL010000010.1"/>
</dbReference>
<dbReference type="Proteomes" id="UP001519503">
    <property type="component" value="Unassembled WGS sequence"/>
</dbReference>
<evidence type="ECO:0000313" key="4">
    <source>
        <dbReference type="Proteomes" id="UP001519503"/>
    </source>
</evidence>